<dbReference type="InterPro" id="IPR011626">
    <property type="entry name" value="Alpha-macroglobulin_TED"/>
</dbReference>
<accession>A0A1G8GV00</accession>
<feature type="signal peptide" evidence="2">
    <location>
        <begin position="1"/>
        <end position="29"/>
    </location>
</feature>
<dbReference type="SMART" id="SM01360">
    <property type="entry name" value="A2M"/>
    <property type="match status" value="1"/>
</dbReference>
<dbReference type="RefSeq" id="WP_093279207.1">
    <property type="nucleotide sequence ID" value="NZ_FNDD01000041.1"/>
</dbReference>
<evidence type="ECO:0000259" key="3">
    <source>
        <dbReference type="SMART" id="SM01359"/>
    </source>
</evidence>
<dbReference type="Proteomes" id="UP000198854">
    <property type="component" value="Unassembled WGS sequence"/>
</dbReference>
<dbReference type="InterPro" id="IPR041203">
    <property type="entry name" value="Bact_A2M_MG5"/>
</dbReference>
<dbReference type="Pfam" id="PF00207">
    <property type="entry name" value="A2M"/>
    <property type="match status" value="1"/>
</dbReference>
<dbReference type="GO" id="GO:0005615">
    <property type="term" value="C:extracellular space"/>
    <property type="evidence" value="ECO:0007669"/>
    <property type="project" value="InterPro"/>
</dbReference>
<dbReference type="Pfam" id="PF17972">
    <property type="entry name" value="bMG5"/>
    <property type="match status" value="1"/>
</dbReference>
<dbReference type="InterPro" id="IPR049120">
    <property type="entry name" value="A2M_bMG2"/>
</dbReference>
<dbReference type="GO" id="GO:0004866">
    <property type="term" value="F:endopeptidase inhibitor activity"/>
    <property type="evidence" value="ECO:0007669"/>
    <property type="project" value="InterPro"/>
</dbReference>
<feature type="domain" description="Alpha-2-macroglobulin" evidence="4">
    <location>
        <begin position="913"/>
        <end position="1001"/>
    </location>
</feature>
<dbReference type="InterPro" id="IPR041246">
    <property type="entry name" value="Bact_MG10"/>
</dbReference>
<protein>
    <recommendedName>
        <fullName evidence="7">Alpha-2-macroglobulin family N-terminal region</fullName>
    </recommendedName>
</protein>
<dbReference type="Gene3D" id="2.60.40.1930">
    <property type="match status" value="1"/>
</dbReference>
<organism evidence="5 6">
    <name type="scientific">Vibrio xiamenensis</name>
    <dbReference type="NCBI Taxonomy" id="861298"/>
    <lineage>
        <taxon>Bacteria</taxon>
        <taxon>Pseudomonadati</taxon>
        <taxon>Pseudomonadota</taxon>
        <taxon>Gammaproteobacteria</taxon>
        <taxon>Vibrionales</taxon>
        <taxon>Vibrionaceae</taxon>
        <taxon>Vibrio</taxon>
    </lineage>
</organism>
<dbReference type="InterPro" id="IPR011625">
    <property type="entry name" value="A2M_N_BRD"/>
</dbReference>
<dbReference type="SMART" id="SM01419">
    <property type="entry name" value="Thiol-ester_cl"/>
    <property type="match status" value="1"/>
</dbReference>
<dbReference type="Pfam" id="PF21142">
    <property type="entry name" value="A2M_bMG2"/>
    <property type="match status" value="1"/>
</dbReference>
<dbReference type="Pfam" id="PF17962">
    <property type="entry name" value="bMG6"/>
    <property type="match status" value="1"/>
</dbReference>
<evidence type="ECO:0000256" key="2">
    <source>
        <dbReference type="SAM" id="SignalP"/>
    </source>
</evidence>
<dbReference type="EMBL" id="FNDD01000041">
    <property type="protein sequence ID" value="SDH98236.1"/>
    <property type="molecule type" value="Genomic_DNA"/>
</dbReference>
<dbReference type="Gene3D" id="1.50.10.20">
    <property type="match status" value="1"/>
</dbReference>
<feature type="chain" id="PRO_5011747128" description="Alpha-2-macroglobulin family N-terminal region" evidence="2">
    <location>
        <begin position="30"/>
        <end position="1605"/>
    </location>
</feature>
<dbReference type="PANTHER" id="PTHR40094:SF1">
    <property type="entry name" value="UBIQUITIN DOMAIN-CONTAINING PROTEIN"/>
    <property type="match status" value="1"/>
</dbReference>
<dbReference type="Pfam" id="PF17973">
    <property type="entry name" value="bMG10"/>
    <property type="match status" value="1"/>
</dbReference>
<dbReference type="InterPro" id="IPR001599">
    <property type="entry name" value="Macroglobln_a2"/>
</dbReference>
<dbReference type="CDD" id="cd02891">
    <property type="entry name" value="A2M_like"/>
    <property type="match status" value="1"/>
</dbReference>
<feature type="domain" description="Alpha-2-macroglobulin bait region" evidence="3">
    <location>
        <begin position="710"/>
        <end position="849"/>
    </location>
</feature>
<dbReference type="InterPro" id="IPR047565">
    <property type="entry name" value="Alpha-macroglob_thiol-ester_cl"/>
</dbReference>
<dbReference type="Pfam" id="PF07678">
    <property type="entry name" value="TED_complement"/>
    <property type="match status" value="1"/>
</dbReference>
<dbReference type="STRING" id="861298.SAMN04488136_14115"/>
<dbReference type="InterPro" id="IPR002890">
    <property type="entry name" value="MG2"/>
</dbReference>
<evidence type="ECO:0000256" key="1">
    <source>
        <dbReference type="ARBA" id="ARBA00010556"/>
    </source>
</evidence>
<keyword evidence="6" id="KW-1185">Reference proteome</keyword>
<dbReference type="Pfam" id="PF01835">
    <property type="entry name" value="MG2"/>
    <property type="match status" value="1"/>
</dbReference>
<dbReference type="InterPro" id="IPR041462">
    <property type="entry name" value="Bact_A2M_MG6"/>
</dbReference>
<dbReference type="Pfam" id="PF07703">
    <property type="entry name" value="A2M_BRD"/>
    <property type="match status" value="1"/>
</dbReference>
<evidence type="ECO:0008006" key="7">
    <source>
        <dbReference type="Google" id="ProtNLM"/>
    </source>
</evidence>
<evidence type="ECO:0000259" key="4">
    <source>
        <dbReference type="SMART" id="SM01360"/>
    </source>
</evidence>
<comment type="similarity">
    <text evidence="1">Belongs to the protease inhibitor I39 (alpha-2-macroglobulin) family. Bacterial alpha-2-macroglobulin subfamily.</text>
</comment>
<keyword evidence="2" id="KW-0732">Signal</keyword>
<proteinExistence type="inferred from homology"/>
<sequence>MLRLGIGYRARTLLGALLVYMCCSSLALAAKVTYMGNYIYQGKPALIIQFDQTITDRHAADLYKIEQKDGKKNETLIESASWALSPAKNALIFSDVEMDRSYKIKLRDGIEQNKEISRNQTVTIYQREPAVKLLGRGPVVPANGSRTLPLSVVNTSQLSVEVMSVDKPQAFLKRNYYDKAADTWDLQRLRKNYQAVTSLSFDVPKSPINSDYLTAIQLPKSLKDGWYLLVIKVAGDFNSSHYAVAQVLLSDIGIQAKVFPSQLVLSLNRFSGQPLSLPAQVTVVSEQDDQTQTIKLGEMRSAQQTFDYQVKKGDLLQVYAGDQMSVLPLKEVPLDLSDFDVAGRDWAAVEAFSYSNRDLFKPGESVPLNIVLRSDDGEPVSSQRLYLQYRKPNGDVVGGRWIEPSEAEGFYQDRFTLPSSAPLGQWRVDILSHKQAKQPLGQFSFNVSEFVPERMDMQVTMAKGLQNKVESLPVKLSGRYLFGAPAAGNALTVSSYYQPQQHFPGPYQDFYVGKPFKLSSWQDVPTLDTMTLDDNGQLEFDFPLVKQALIQSPLLAKFHFSLYETGGASIQRSHTLQLWTGKSIPAILPAQKEFDYYSDAEFKVGILNAEGDKLLGGELTYVLERNRGDYYWVYSEESGWDLKRDIGWAPESSDVLHVKAGETVPLSLKVRWGEYRLIVQDSQQNQTIYRFDAGWSNDSEKQRPVKPDQLAMTLDKPSYQDGDTVVATINSEVAGELMLSLETNQVEWHLETKIDKGSHKFNLPLDGLKRHDVYLTATLIDSHAEMPRRLFTIKPIKLDREPRRLTVTIEHDDKLLPLKPATIKVSLANPPTTPTWVTLSLVDRGIINLSRYKVPSIYNWFFAQRRYAGDVVDLYSRLYQQRPDSFLTHRYGGDSDVGANSALGQTVESKTVTLMSKPVQFNAEGQAFIDVDIPDYNGEAQVVAMAFNGSQFGQAQSNVKIAAPIVAELAVPRFLAPNDTSQTLLELFNATQEPQTVTATVSANEMLNFGEKTEFSAKLAANQRVAFTLPYQVNPLSSITSVAKINIDIKAQGANGEQAFSQQRSWSIPVRSAVPIVSKKTSVTLSAYDASLFASGFKTTIDAPFWTGIDKANLTNMRVGYSTTPQISYLNYIDYLFRYPYGCAEQTTSTAMPWLLEDDSLTPIKQKQLGDDDSAEQRLRSAVLRLMTMQKANGSFSLWNKHGRENPWVSVYVSDFLFKTAQRYPDVVPDSMLENALQNLTRYGGRNDLIDTKYYAAWVLQQANKLDYNQLWTLSRTNISKQLSPVSSAYLGGAFLLQGQQSEGERFFNQVEVLDAQKYPYHYDDYSYSSFVSDYAKTIVVLSQVEKVIKLSDDMLALRNRLVEKVIKRAAERRYLSTREQTALVEAGLALKAGNSDFAELTLVHHRKPKDYQAHGLGTIDAAAGDTIINKTAKPIYVQVTTSGLAIEDQIRSTLKASNAERKYLKADGSAYHGEPLSMGDKLVVSVTYRLTQRVPDALVVEYIPTGFVLEDPQFTDSGDLIRSAKVKSASSTNMQEYRNDRFVASLDMKSGYTYTFNYVIRAETAGTASVPALYVESMYQPENLLYQPMTAFTSMTIKPLELAK</sequence>
<dbReference type="InterPro" id="IPR051802">
    <property type="entry name" value="YfhM-like"/>
</dbReference>
<reference evidence="5 6" key="1">
    <citation type="submission" date="2016-10" db="EMBL/GenBank/DDBJ databases">
        <authorList>
            <person name="de Groot N.N."/>
        </authorList>
    </citation>
    <scope>NUCLEOTIDE SEQUENCE [LARGE SCALE GENOMIC DNA]</scope>
    <source>
        <strain evidence="5 6">CGMCC 1.10228</strain>
    </source>
</reference>
<dbReference type="SUPFAM" id="SSF48239">
    <property type="entry name" value="Terpenoid cyclases/Protein prenyltransferases"/>
    <property type="match status" value="1"/>
</dbReference>
<dbReference type="OrthoDB" id="9767116at2"/>
<dbReference type="PANTHER" id="PTHR40094">
    <property type="entry name" value="ALPHA-2-MACROGLOBULIN HOMOLOG"/>
    <property type="match status" value="1"/>
</dbReference>
<gene>
    <name evidence="5" type="ORF">SAMN04488136_14115</name>
</gene>
<evidence type="ECO:0000313" key="5">
    <source>
        <dbReference type="EMBL" id="SDH98236.1"/>
    </source>
</evidence>
<name>A0A1G8GV00_9VIBR</name>
<dbReference type="SMART" id="SM01359">
    <property type="entry name" value="A2M_N_2"/>
    <property type="match status" value="1"/>
</dbReference>
<dbReference type="InterPro" id="IPR008930">
    <property type="entry name" value="Terpenoid_cyclase/PrenylTrfase"/>
</dbReference>
<evidence type="ECO:0000313" key="6">
    <source>
        <dbReference type="Proteomes" id="UP000198854"/>
    </source>
</evidence>